<reference evidence="1 2" key="1">
    <citation type="submission" date="2019-05" db="EMBL/GenBank/DDBJ databases">
        <title>Another draft genome of Portunus trituberculatus and its Hox gene families provides insights of decapod evolution.</title>
        <authorList>
            <person name="Jeong J.-H."/>
            <person name="Song I."/>
            <person name="Kim S."/>
            <person name="Choi T."/>
            <person name="Kim D."/>
            <person name="Ryu S."/>
            <person name="Kim W."/>
        </authorList>
    </citation>
    <scope>NUCLEOTIDE SEQUENCE [LARGE SCALE GENOMIC DNA]</scope>
    <source>
        <tissue evidence="1">Muscle</tissue>
    </source>
</reference>
<organism evidence="1 2">
    <name type="scientific">Portunus trituberculatus</name>
    <name type="common">Swimming crab</name>
    <name type="synonym">Neptunus trituberculatus</name>
    <dbReference type="NCBI Taxonomy" id="210409"/>
    <lineage>
        <taxon>Eukaryota</taxon>
        <taxon>Metazoa</taxon>
        <taxon>Ecdysozoa</taxon>
        <taxon>Arthropoda</taxon>
        <taxon>Crustacea</taxon>
        <taxon>Multicrustacea</taxon>
        <taxon>Malacostraca</taxon>
        <taxon>Eumalacostraca</taxon>
        <taxon>Eucarida</taxon>
        <taxon>Decapoda</taxon>
        <taxon>Pleocyemata</taxon>
        <taxon>Brachyura</taxon>
        <taxon>Eubrachyura</taxon>
        <taxon>Portunoidea</taxon>
        <taxon>Portunidae</taxon>
        <taxon>Portuninae</taxon>
        <taxon>Portunus</taxon>
    </lineage>
</organism>
<dbReference type="Proteomes" id="UP000324222">
    <property type="component" value="Unassembled WGS sequence"/>
</dbReference>
<evidence type="ECO:0000313" key="2">
    <source>
        <dbReference type="Proteomes" id="UP000324222"/>
    </source>
</evidence>
<sequence length="115" mass="12536">MTLIQFVLGAGISAAQVRGVVSVLARVSVAGGLPSLSIGVILLICCYSLTSPVTWAVSCQSQHLHLIVTPRNYTFEFPLFFLTLQEVQRSRPQMVKCGPKMGSQLKIQLHARVII</sequence>
<protein>
    <submittedName>
        <fullName evidence="1">Uncharacterized protein</fullName>
    </submittedName>
</protein>
<dbReference type="AlphaFoldDB" id="A0A5B7HEG7"/>
<accession>A0A5B7HEG7</accession>
<name>A0A5B7HEG7_PORTR</name>
<proteinExistence type="predicted"/>
<evidence type="ECO:0000313" key="1">
    <source>
        <dbReference type="EMBL" id="MPC70720.1"/>
    </source>
</evidence>
<keyword evidence="2" id="KW-1185">Reference proteome</keyword>
<dbReference type="EMBL" id="VSRR010031588">
    <property type="protein sequence ID" value="MPC70720.1"/>
    <property type="molecule type" value="Genomic_DNA"/>
</dbReference>
<comment type="caution">
    <text evidence="1">The sequence shown here is derived from an EMBL/GenBank/DDBJ whole genome shotgun (WGS) entry which is preliminary data.</text>
</comment>
<gene>
    <name evidence="1" type="ORF">E2C01_064974</name>
</gene>